<dbReference type="AlphaFoldDB" id="A0AAD8DPZ5"/>
<accession>A0AAD8DPZ5</accession>
<reference evidence="1" key="1">
    <citation type="submission" date="2023-03" db="EMBL/GenBank/DDBJ databases">
        <title>Chromosome-level genomes of two armyworms, Mythimna separata and Mythimna loreyi, provide insights into the biosynthesis and reception of sex pheromones.</title>
        <authorList>
            <person name="Zhao H."/>
        </authorList>
    </citation>
    <scope>NUCLEOTIDE SEQUENCE</scope>
    <source>
        <strain evidence="1">BeijingLab</strain>
        <tissue evidence="1">Pupa</tissue>
    </source>
</reference>
<dbReference type="EMBL" id="JARGEI010000018">
    <property type="protein sequence ID" value="KAJ8715531.1"/>
    <property type="molecule type" value="Genomic_DNA"/>
</dbReference>
<gene>
    <name evidence="1" type="ORF">PYW07_010013</name>
</gene>
<protein>
    <submittedName>
        <fullName evidence="1">Uncharacterized protein</fullName>
    </submittedName>
</protein>
<organism evidence="1 2">
    <name type="scientific">Mythimna separata</name>
    <name type="common">Oriental armyworm</name>
    <name type="synonym">Pseudaletia separata</name>
    <dbReference type="NCBI Taxonomy" id="271217"/>
    <lineage>
        <taxon>Eukaryota</taxon>
        <taxon>Metazoa</taxon>
        <taxon>Ecdysozoa</taxon>
        <taxon>Arthropoda</taxon>
        <taxon>Hexapoda</taxon>
        <taxon>Insecta</taxon>
        <taxon>Pterygota</taxon>
        <taxon>Neoptera</taxon>
        <taxon>Endopterygota</taxon>
        <taxon>Lepidoptera</taxon>
        <taxon>Glossata</taxon>
        <taxon>Ditrysia</taxon>
        <taxon>Noctuoidea</taxon>
        <taxon>Noctuidae</taxon>
        <taxon>Noctuinae</taxon>
        <taxon>Hadenini</taxon>
        <taxon>Mythimna</taxon>
    </lineage>
</organism>
<keyword evidence="2" id="KW-1185">Reference proteome</keyword>
<evidence type="ECO:0000313" key="2">
    <source>
        <dbReference type="Proteomes" id="UP001231518"/>
    </source>
</evidence>
<dbReference type="Proteomes" id="UP001231518">
    <property type="component" value="Chromosome 24"/>
</dbReference>
<sequence>MYIVFSNDLSKTKNVRTKNHFRHCNNKLFLFLLAVVFLSILNEGVKGKIISPVTQRPTHIAQESALTNGQPGRRQESLLDMTGRTKDDQGRGAALARFSTPKPKKTKRRRTTMWFESAVDQCDYLALTCLRAYQTGKVCAKTANYYYFTFKNYCMMDYANCAARFDLWQAIHMNDCINLKLRSSHLQMSEQSSKIMEGIYMVEQDFGL</sequence>
<proteinExistence type="predicted"/>
<comment type="caution">
    <text evidence="1">The sequence shown here is derived from an EMBL/GenBank/DDBJ whole genome shotgun (WGS) entry which is preliminary data.</text>
</comment>
<name>A0AAD8DPZ5_MYTSE</name>
<evidence type="ECO:0000313" key="1">
    <source>
        <dbReference type="EMBL" id="KAJ8715531.1"/>
    </source>
</evidence>